<sequence>MDTEINRVHEMIDNGASTHSSSSLLVQALLLVLRTIYRDAFSLAAVEHWDNLSDLAEKYNALISAKSSEENNNMKSWLATVSSLDLEHISRFLAFISENFPSKNDLPPLTCLTREVWREAMLPKQSRAPKRTDWLSGVILTAHKGPSDTKSLSRELAVCRCPESFTTRWRLWPLSGLLHSLSIPP</sequence>
<accession>A0A3P7N3D4</accession>
<organism evidence="1 2">
    <name type="scientific">Cylicostephanus goldi</name>
    <name type="common">Nematode worm</name>
    <dbReference type="NCBI Taxonomy" id="71465"/>
    <lineage>
        <taxon>Eukaryota</taxon>
        <taxon>Metazoa</taxon>
        <taxon>Ecdysozoa</taxon>
        <taxon>Nematoda</taxon>
        <taxon>Chromadorea</taxon>
        <taxon>Rhabditida</taxon>
        <taxon>Rhabditina</taxon>
        <taxon>Rhabditomorpha</taxon>
        <taxon>Strongyloidea</taxon>
        <taxon>Strongylidae</taxon>
        <taxon>Cylicostephanus</taxon>
    </lineage>
</organism>
<dbReference type="EMBL" id="UYRV01115882">
    <property type="protein sequence ID" value="VDN29738.1"/>
    <property type="molecule type" value="Genomic_DNA"/>
</dbReference>
<reference evidence="1 2" key="1">
    <citation type="submission" date="2018-11" db="EMBL/GenBank/DDBJ databases">
        <authorList>
            <consortium name="Pathogen Informatics"/>
        </authorList>
    </citation>
    <scope>NUCLEOTIDE SEQUENCE [LARGE SCALE GENOMIC DNA]</scope>
</reference>
<evidence type="ECO:0000313" key="1">
    <source>
        <dbReference type="EMBL" id="VDN29738.1"/>
    </source>
</evidence>
<gene>
    <name evidence="1" type="ORF">CGOC_LOCUS11342</name>
</gene>
<proteinExistence type="predicted"/>
<name>A0A3P7N3D4_CYLGO</name>
<keyword evidence="2" id="KW-1185">Reference proteome</keyword>
<dbReference type="AlphaFoldDB" id="A0A3P7N3D4"/>
<evidence type="ECO:0000313" key="2">
    <source>
        <dbReference type="Proteomes" id="UP000271889"/>
    </source>
</evidence>
<dbReference type="Proteomes" id="UP000271889">
    <property type="component" value="Unassembled WGS sequence"/>
</dbReference>
<dbReference type="OrthoDB" id="5876058at2759"/>
<protein>
    <submittedName>
        <fullName evidence="1">Uncharacterized protein</fullName>
    </submittedName>
</protein>